<organism evidence="7 8">
    <name type="scientific">Streptomyces yangpuensis</name>
    <dbReference type="NCBI Taxonomy" id="1648182"/>
    <lineage>
        <taxon>Bacteria</taxon>
        <taxon>Bacillati</taxon>
        <taxon>Actinomycetota</taxon>
        <taxon>Actinomycetes</taxon>
        <taxon>Kitasatosporales</taxon>
        <taxon>Streptomycetaceae</taxon>
        <taxon>Streptomyces</taxon>
    </lineage>
</organism>
<dbReference type="SMART" id="SM00825">
    <property type="entry name" value="PKS_KS"/>
    <property type="match status" value="1"/>
</dbReference>
<evidence type="ECO:0000259" key="6">
    <source>
        <dbReference type="PROSITE" id="PS52004"/>
    </source>
</evidence>
<proteinExistence type="predicted"/>
<accession>A0ABY5Q7N0</accession>
<evidence type="ECO:0000313" key="7">
    <source>
        <dbReference type="EMBL" id="UUY52452.1"/>
    </source>
</evidence>
<keyword evidence="2" id="KW-0596">Phosphopantetheine</keyword>
<geneLocation type="plasmid" evidence="7 8">
    <name>unnamed1</name>
</geneLocation>
<feature type="compositionally biased region" description="Pro residues" evidence="5">
    <location>
        <begin position="72"/>
        <end position="81"/>
    </location>
</feature>
<dbReference type="InterPro" id="IPR016039">
    <property type="entry name" value="Thiolase-like"/>
</dbReference>
<feature type="region of interest" description="Disordered" evidence="5">
    <location>
        <begin position="321"/>
        <end position="360"/>
    </location>
</feature>
<keyword evidence="8" id="KW-1185">Reference proteome</keyword>
<sequence>MDEKEVLTRFKNGGLGRAQAAALLSGAAGAPRAARTATGPEPVVFHLPDTWPDRATDGPALTNGPALTDRPAPSPAHPGHPAPDRATAAPIAVVGMAGRYPGAPDIDAFWHRTRSGHGSASAPPPGRPGADTGHYLERVQDFDAEFFGIDAHEAALMDPQERLFLETAWEALEDAGCTGGRLDELTAPDGTRRSVGVFTGAGSGDYALLAARTWTRERPVLMPLSGQWSLPNRLSALLGLTGPSQSIDTAQSSVLVAVHHALAALHRGECAAALVGGVRLLLHPSSRRPGAGEGVGALLLKPLERALADGDTVHCLVRGSAVGHTAPHPSHGTAAGPGRRPRTTGSAHLSEAGREDAPGQRVLREALRAAGVDASAVAVRDDADSVRALVGDAGAATGAAVLTRGVLQLRHRVLAPGAGRAGAQTWETGANGEGAASAPRRICVGARGHGGADAHVILEEYVPATAQAPQDPASTTGELFLLSAPTPAHLAATARRFADLLGGPGAVPTLAALTRTLRTGRAAMDCRFAAVVGDTGELVRILEQFVRDGAPCADLRDTDPDPLGLGGIPETDDYLAALWQGGHLRQLRALWLSGLDVDWAALERTHGSGAVAVPLPPSAFLRVPLWLGGKEETQA</sequence>
<dbReference type="InterPro" id="IPR050091">
    <property type="entry name" value="PKS_NRPS_Biosynth_Enz"/>
</dbReference>
<dbReference type="SUPFAM" id="SSF53901">
    <property type="entry name" value="Thiolase-like"/>
    <property type="match status" value="2"/>
</dbReference>
<feature type="compositionally biased region" description="Basic and acidic residues" evidence="5">
    <location>
        <begin position="351"/>
        <end position="360"/>
    </location>
</feature>
<keyword evidence="4" id="KW-0597">Phosphoprotein</keyword>
<dbReference type="RefSeq" id="WP_257858197.1">
    <property type="nucleotide sequence ID" value="NZ_CP102515.1"/>
</dbReference>
<evidence type="ECO:0000256" key="4">
    <source>
        <dbReference type="ARBA" id="ARBA00022553"/>
    </source>
</evidence>
<dbReference type="Gene3D" id="3.40.47.10">
    <property type="match status" value="3"/>
</dbReference>
<keyword evidence="3" id="KW-0963">Cytoplasm</keyword>
<gene>
    <name evidence="7" type="ORF">NRK68_34900</name>
</gene>
<keyword evidence="7" id="KW-0614">Plasmid</keyword>
<dbReference type="PANTHER" id="PTHR43775">
    <property type="entry name" value="FATTY ACID SYNTHASE"/>
    <property type="match status" value="1"/>
</dbReference>
<dbReference type="Pfam" id="PF00109">
    <property type="entry name" value="ketoacyl-synt"/>
    <property type="match status" value="1"/>
</dbReference>
<feature type="region of interest" description="Disordered" evidence="5">
    <location>
        <begin position="32"/>
        <end position="86"/>
    </location>
</feature>
<dbReference type="PANTHER" id="PTHR43775:SF37">
    <property type="entry name" value="SI:DKEY-61P9.11"/>
    <property type="match status" value="1"/>
</dbReference>
<evidence type="ECO:0000256" key="3">
    <source>
        <dbReference type="ARBA" id="ARBA00022490"/>
    </source>
</evidence>
<dbReference type="InterPro" id="IPR054514">
    <property type="entry name" value="RhiE-like_linker"/>
</dbReference>
<dbReference type="EMBL" id="CP102515">
    <property type="protein sequence ID" value="UUY52452.1"/>
    <property type="molecule type" value="Genomic_DNA"/>
</dbReference>
<evidence type="ECO:0000313" key="8">
    <source>
        <dbReference type="Proteomes" id="UP001057738"/>
    </source>
</evidence>
<dbReference type="PROSITE" id="PS52004">
    <property type="entry name" value="KS3_2"/>
    <property type="match status" value="1"/>
</dbReference>
<dbReference type="GeneID" id="95578729"/>
<protein>
    <submittedName>
        <fullName evidence="7">Polyketide synthase</fullName>
    </submittedName>
</protein>
<dbReference type="Pfam" id="PF22336">
    <property type="entry name" value="RhiE-like_linker"/>
    <property type="match status" value="1"/>
</dbReference>
<dbReference type="Gene3D" id="3.30.70.3290">
    <property type="match status" value="1"/>
</dbReference>
<feature type="region of interest" description="Disordered" evidence="5">
    <location>
        <begin position="107"/>
        <end position="133"/>
    </location>
</feature>
<comment type="pathway">
    <text evidence="1">Antibiotic biosynthesis.</text>
</comment>
<dbReference type="InterPro" id="IPR020841">
    <property type="entry name" value="PKS_Beta-ketoAc_synthase_dom"/>
</dbReference>
<feature type="domain" description="Ketosynthase family 3 (KS3)" evidence="6">
    <location>
        <begin position="88"/>
        <end position="460"/>
    </location>
</feature>
<dbReference type="InterPro" id="IPR014030">
    <property type="entry name" value="Ketoacyl_synth_N"/>
</dbReference>
<name>A0ABY5Q7N0_9ACTN</name>
<reference evidence="7" key="1">
    <citation type="submission" date="2022-08" db="EMBL/GenBank/DDBJ databases">
        <authorList>
            <person name="Tian L."/>
        </authorList>
    </citation>
    <scope>NUCLEOTIDE SEQUENCE</scope>
    <source>
        <strain evidence="7">CM253</strain>
        <plasmid evidence="7">unnamed1</plasmid>
    </source>
</reference>
<evidence type="ECO:0000256" key="1">
    <source>
        <dbReference type="ARBA" id="ARBA00004792"/>
    </source>
</evidence>
<dbReference type="Proteomes" id="UP001057738">
    <property type="component" value="Plasmid unnamed1"/>
</dbReference>
<evidence type="ECO:0000256" key="2">
    <source>
        <dbReference type="ARBA" id="ARBA00022450"/>
    </source>
</evidence>
<dbReference type="CDD" id="cd00833">
    <property type="entry name" value="PKS"/>
    <property type="match status" value="1"/>
</dbReference>
<evidence type="ECO:0000256" key="5">
    <source>
        <dbReference type="SAM" id="MobiDB-lite"/>
    </source>
</evidence>